<evidence type="ECO:0000256" key="6">
    <source>
        <dbReference type="PROSITE-ProRule" id="PRU00152"/>
    </source>
</evidence>
<keyword evidence="2 7" id="KW-0812">Transmembrane</keyword>
<dbReference type="InterPro" id="IPR001024">
    <property type="entry name" value="PLAT/LH2_dom"/>
</dbReference>
<comment type="subcellular location">
    <subcellularLocation>
        <location evidence="1">Membrane</location>
    </subcellularLocation>
</comment>
<evidence type="ECO:0000256" key="3">
    <source>
        <dbReference type="ARBA" id="ARBA00022737"/>
    </source>
</evidence>
<gene>
    <name evidence="11" type="primary">LOC6903498</name>
</gene>
<feature type="chain" id="PRO_5026251985" description="PLAT domain-containing protein" evidence="8">
    <location>
        <begin position="24"/>
        <end position="1475"/>
    </location>
</feature>
<dbReference type="InterPro" id="IPR036392">
    <property type="entry name" value="PLAT/LH2_dom_sf"/>
</dbReference>
<evidence type="ECO:0000313" key="10">
    <source>
        <dbReference type="Proteomes" id="UP000001819"/>
    </source>
</evidence>
<evidence type="ECO:0000313" key="11">
    <source>
        <dbReference type="RefSeq" id="XP_002132377.3"/>
    </source>
</evidence>
<dbReference type="Proteomes" id="UP000001819">
    <property type="component" value="Chromosome 4"/>
</dbReference>
<dbReference type="GO" id="GO:0005886">
    <property type="term" value="C:plasma membrane"/>
    <property type="evidence" value="ECO:0007669"/>
    <property type="project" value="TreeGrafter"/>
</dbReference>
<keyword evidence="4 7" id="KW-1133">Transmembrane helix</keyword>
<dbReference type="KEGG" id="dpo:6903498"/>
<feature type="transmembrane region" description="Helical" evidence="7">
    <location>
        <begin position="1402"/>
        <end position="1420"/>
    </location>
</feature>
<dbReference type="Pfam" id="PF01477">
    <property type="entry name" value="PLAT"/>
    <property type="match status" value="1"/>
</dbReference>
<organism evidence="10 11">
    <name type="scientific">Drosophila pseudoobscura pseudoobscura</name>
    <name type="common">Fruit fly</name>
    <dbReference type="NCBI Taxonomy" id="46245"/>
    <lineage>
        <taxon>Eukaryota</taxon>
        <taxon>Metazoa</taxon>
        <taxon>Ecdysozoa</taxon>
        <taxon>Arthropoda</taxon>
        <taxon>Hexapoda</taxon>
        <taxon>Insecta</taxon>
        <taxon>Pterygota</taxon>
        <taxon>Neoptera</taxon>
        <taxon>Endopterygota</taxon>
        <taxon>Diptera</taxon>
        <taxon>Brachycera</taxon>
        <taxon>Muscomorpha</taxon>
        <taxon>Ephydroidea</taxon>
        <taxon>Drosophilidae</taxon>
        <taxon>Drosophila</taxon>
        <taxon>Sophophora</taxon>
    </lineage>
</organism>
<dbReference type="CDD" id="cd00113">
    <property type="entry name" value="PLAT"/>
    <property type="match status" value="1"/>
</dbReference>
<dbReference type="GO" id="GO:0005261">
    <property type="term" value="F:monoatomic cation channel activity"/>
    <property type="evidence" value="ECO:0007669"/>
    <property type="project" value="TreeGrafter"/>
</dbReference>
<dbReference type="PANTHER" id="PTHR46730:SF1">
    <property type="entry name" value="PLAT DOMAIN-CONTAINING PROTEIN"/>
    <property type="match status" value="1"/>
</dbReference>
<dbReference type="Gene3D" id="2.60.60.20">
    <property type="entry name" value="PLAT/LH2 domain"/>
    <property type="match status" value="1"/>
</dbReference>
<sequence>MQYYLCLMMTSISMMWFMYHGSAQNEGSQWDLEGDNIEPTSNQSAHSFMQIQKIPERYRNFLNWSNEVQNNMKTFPAKRNPFHNEEQRIKRLWDPANNESLDYRENQKAFSRRRKRQGKRRNITYPLEPHMEFNRHPIYGRLYHIIVMMPSLGDEKFIMTLTADTNDYLIDEIVTVPNGKPNPWRYTNKLPWILRKYGIRVTRLPYRSGYYYQTHASYFNSHQRYVYILITAFNNRKKNLARKARRDIKIIFPKAMSCDPMFNLPFCKDPNEPIEVSPRSHLQFSAELGDECESFEYDHVDWNFYDIRETQLIGHAGVTKGLTLRLPPYKIKYKYNPMLGKFVFMLRVNAIINGVNCVARCYVRMLAPLVEPRIRGNMNRMVNVEREIVMDASRSRDRSRKRTEDNSRIFIWGCVSVDDPKNKYCRQDMSTKEKIIIPPHSLKLGSFYNYSLTMVSRMDYRVSVTVYQMLEVVNHRTITAHILCHRNCYMKTYAPIDSFHLSGQCVDCDSKIYRYRWYLTFPGDETSWSVSTTKNLVTQHTVEELLITLVIILKDGLTGSANLIMKRNDGPQNGECHIFPLSGIEAHTYFYVPCQNFETKYPPLQYRYTVEMNVIDSNVPYPLYKLTLPSTNELNVSICDYLDMCIEVQLKVKVVKTKRIGEYNENNTLKHLSDLKNYISKVPYLLTRGRWNKAYVMTLVAMQRIETPSEGRVVYEYLDRGNIITGAQLEQLSVLACEVIDRLNPMEYKEAGMVAQIFTRMSQVFEQIIQDIEWLHRAAYNALTDHHLFFMFRLAMRTEKHPPAQCKTHDENCNMGQNLGAERKLEAELDPVTLHRVNWWLLETWYLYKCVYYLGVLGTKRHHPYDRALSTFQGGISYQMNVTEVIEPIENLTVNTVDDMFHVRISAELLEELRDLLADPAVLFQIISQQNVHNMYWWYPEPLPSETNVLIVHAYSPKKNYPMGARLPLKNPLNYHLNISKFSANPEFVKWMANSTIEGHSQIHYYKIPLKSKSVLAVRIVHVTEEILIFMSLNKIPKMHEIREKACHITPNMKGKRIWMTNNCPDTSIAYVGVLSREHKLEDDQNDNRHRKPSKVKNSDKVFIDYSILLESYLCNFWSNRSLDPGWSTEYCTTKLENAEGIFVECTCNILGSLAARIFPVAAERHVTLVVYPILETNWYMFALFAMLFILLLFLLLSYIGRLIVHRLRHLQVLQCKQKRVRFKDEMTFQSKLNMIVVVRTGAQEFAGTTSNIKFYFKSMSGKQSSYVITQDPQKPLLLRHSVNKISLPGGNVEIPSHLAFGIERNGRYPSWYCRSVSVVDLENDMEQLFIVERWIVEGYTPFIHSPYFTNSENARPVQSWTRRFRNSFEQRFLNWFLISPMTGPWLSRNTLYSMTRLERSCVWMCNVSLTILLVSLYFGPSPYEPITEESRKDDKTNELQMKEVLILGVYSAVIGSSVLLFFEFAIMRCLWRRH</sequence>
<feature type="signal peptide" evidence="8">
    <location>
        <begin position="1"/>
        <end position="23"/>
    </location>
</feature>
<dbReference type="InterPro" id="IPR002859">
    <property type="entry name" value="PKD/REJ-like"/>
</dbReference>
<dbReference type="Pfam" id="PF02010">
    <property type="entry name" value="REJ"/>
    <property type="match status" value="1"/>
</dbReference>
<dbReference type="InParanoid" id="A0A6I8UX46"/>
<dbReference type="RefSeq" id="XP_002132377.3">
    <property type="nucleotide sequence ID" value="XM_002132341.3"/>
</dbReference>
<keyword evidence="8" id="KW-0732">Signal</keyword>
<accession>A0A6I8UX46</accession>
<feature type="domain" description="PLAT" evidence="9">
    <location>
        <begin position="1233"/>
        <end position="1350"/>
    </location>
</feature>
<evidence type="ECO:0000256" key="4">
    <source>
        <dbReference type="ARBA" id="ARBA00022989"/>
    </source>
</evidence>
<keyword evidence="3" id="KW-0677">Repeat</keyword>
<protein>
    <recommendedName>
        <fullName evidence="9">PLAT domain-containing protein</fullName>
    </recommendedName>
</protein>
<reference evidence="11" key="1">
    <citation type="submission" date="2025-08" db="UniProtKB">
        <authorList>
            <consortium name="RefSeq"/>
        </authorList>
    </citation>
    <scope>IDENTIFICATION</scope>
    <source>
        <strain evidence="11">MV-25-SWS-2005</strain>
        <tissue evidence="11">Whole body</tissue>
    </source>
</reference>
<evidence type="ECO:0000256" key="7">
    <source>
        <dbReference type="SAM" id="Phobius"/>
    </source>
</evidence>
<dbReference type="PANTHER" id="PTHR46730">
    <property type="entry name" value="POLYCYSTIN-1"/>
    <property type="match status" value="1"/>
</dbReference>
<keyword evidence="10" id="KW-1185">Reference proteome</keyword>
<feature type="transmembrane region" description="Helical" evidence="7">
    <location>
        <begin position="1445"/>
        <end position="1467"/>
    </location>
</feature>
<dbReference type="ExpressionAtlas" id="A0A6I8UX46">
    <property type="expression patterns" value="baseline"/>
</dbReference>
<dbReference type="GO" id="GO:0006816">
    <property type="term" value="P:calcium ion transport"/>
    <property type="evidence" value="ECO:0007669"/>
    <property type="project" value="TreeGrafter"/>
</dbReference>
<evidence type="ECO:0000256" key="1">
    <source>
        <dbReference type="ARBA" id="ARBA00004370"/>
    </source>
</evidence>
<evidence type="ECO:0000259" key="9">
    <source>
        <dbReference type="PROSITE" id="PS50095"/>
    </source>
</evidence>
<dbReference type="PROSITE" id="PS50095">
    <property type="entry name" value="PLAT"/>
    <property type="match status" value="1"/>
</dbReference>
<evidence type="ECO:0000256" key="5">
    <source>
        <dbReference type="ARBA" id="ARBA00023136"/>
    </source>
</evidence>
<feature type="transmembrane region" description="Helical" evidence="7">
    <location>
        <begin position="1179"/>
        <end position="1200"/>
    </location>
</feature>
<evidence type="ECO:0000256" key="8">
    <source>
        <dbReference type="SAM" id="SignalP"/>
    </source>
</evidence>
<dbReference type="SUPFAM" id="SSF49723">
    <property type="entry name" value="Lipase/lipooxygenase domain (PLAT/LH2 domain)"/>
    <property type="match status" value="1"/>
</dbReference>
<keyword evidence="5 7" id="KW-0472">Membrane</keyword>
<comment type="caution">
    <text evidence="6">Lacks conserved residue(s) required for the propagation of feature annotation.</text>
</comment>
<evidence type="ECO:0000256" key="2">
    <source>
        <dbReference type="ARBA" id="ARBA00022692"/>
    </source>
</evidence>
<name>A0A6I8UX46_DROPS</name>
<proteinExistence type="predicted"/>